<dbReference type="Gene3D" id="1.10.443.10">
    <property type="entry name" value="Intergrase catalytic core"/>
    <property type="match status" value="1"/>
</dbReference>
<protein>
    <submittedName>
        <fullName evidence="7">Site-specific recombinase XerD</fullName>
    </submittedName>
</protein>
<dbReference type="InterPro" id="IPR011010">
    <property type="entry name" value="DNA_brk_join_enz"/>
</dbReference>
<dbReference type="InterPro" id="IPR013762">
    <property type="entry name" value="Integrase-like_cat_sf"/>
</dbReference>
<evidence type="ECO:0000256" key="4">
    <source>
        <dbReference type="ARBA" id="ARBA00023172"/>
    </source>
</evidence>
<evidence type="ECO:0000256" key="3">
    <source>
        <dbReference type="ARBA" id="ARBA00023125"/>
    </source>
</evidence>
<evidence type="ECO:0000313" key="7">
    <source>
        <dbReference type="EMBL" id="SEG07347.1"/>
    </source>
</evidence>
<dbReference type="GO" id="GO:0015074">
    <property type="term" value="P:DNA integration"/>
    <property type="evidence" value="ECO:0007669"/>
    <property type="project" value="UniProtKB-KW"/>
</dbReference>
<dbReference type="InterPro" id="IPR025269">
    <property type="entry name" value="SAM-like_dom"/>
</dbReference>
<evidence type="ECO:0000256" key="2">
    <source>
        <dbReference type="ARBA" id="ARBA00022908"/>
    </source>
</evidence>
<feature type="domain" description="Tyr recombinase" evidence="6">
    <location>
        <begin position="293"/>
        <end position="473"/>
    </location>
</feature>
<evidence type="ECO:0000256" key="1">
    <source>
        <dbReference type="ARBA" id="ARBA00008857"/>
    </source>
</evidence>
<evidence type="ECO:0000313" key="8">
    <source>
        <dbReference type="Proteomes" id="UP000236752"/>
    </source>
</evidence>
<dbReference type="Pfam" id="PF00589">
    <property type="entry name" value="Phage_integrase"/>
    <property type="match status" value="1"/>
</dbReference>
<evidence type="ECO:0000256" key="5">
    <source>
        <dbReference type="SAM" id="MobiDB-lite"/>
    </source>
</evidence>
<evidence type="ECO:0000259" key="6">
    <source>
        <dbReference type="PROSITE" id="PS51898"/>
    </source>
</evidence>
<accession>A0A1H5X7J0</accession>
<dbReference type="InterPro" id="IPR002104">
    <property type="entry name" value="Integrase_catalytic"/>
</dbReference>
<dbReference type="PANTHER" id="PTHR30349">
    <property type="entry name" value="PHAGE INTEGRASE-RELATED"/>
    <property type="match status" value="1"/>
</dbReference>
<dbReference type="PROSITE" id="PS51898">
    <property type="entry name" value="TYR_RECOMBINASE"/>
    <property type="match status" value="1"/>
</dbReference>
<dbReference type="Pfam" id="PF13102">
    <property type="entry name" value="Phage_int_SAM_5"/>
    <property type="match status" value="1"/>
</dbReference>
<dbReference type="Gene3D" id="1.10.150.130">
    <property type="match status" value="1"/>
</dbReference>
<dbReference type="PANTHER" id="PTHR30349:SF64">
    <property type="entry name" value="PROPHAGE INTEGRASE INTD-RELATED"/>
    <property type="match status" value="1"/>
</dbReference>
<keyword evidence="4" id="KW-0233">DNA recombination</keyword>
<organism evidence="7 8">
    <name type="scientific">Thalassococcus halodurans</name>
    <dbReference type="NCBI Taxonomy" id="373675"/>
    <lineage>
        <taxon>Bacteria</taxon>
        <taxon>Pseudomonadati</taxon>
        <taxon>Pseudomonadota</taxon>
        <taxon>Alphaproteobacteria</taxon>
        <taxon>Rhodobacterales</taxon>
        <taxon>Roseobacteraceae</taxon>
        <taxon>Thalassococcus</taxon>
    </lineage>
</organism>
<name>A0A1H5X7J0_9RHOB</name>
<gene>
    <name evidence="7" type="ORF">SAMN04488045_1740</name>
</gene>
<keyword evidence="2" id="KW-0229">DNA integration</keyword>
<feature type="compositionally biased region" description="Basic and acidic residues" evidence="5">
    <location>
        <begin position="9"/>
        <end position="28"/>
    </location>
</feature>
<dbReference type="OrthoDB" id="7222937at2"/>
<dbReference type="AlphaFoldDB" id="A0A1H5X7J0"/>
<comment type="similarity">
    <text evidence="1">Belongs to the 'phage' integrase family.</text>
</comment>
<feature type="region of interest" description="Disordered" evidence="5">
    <location>
        <begin position="1"/>
        <end position="40"/>
    </location>
</feature>
<dbReference type="GO" id="GO:0003677">
    <property type="term" value="F:DNA binding"/>
    <property type="evidence" value="ECO:0007669"/>
    <property type="project" value="UniProtKB-KW"/>
</dbReference>
<keyword evidence="8" id="KW-1185">Reference proteome</keyword>
<dbReference type="SUPFAM" id="SSF56349">
    <property type="entry name" value="DNA breaking-rejoining enzymes"/>
    <property type="match status" value="1"/>
</dbReference>
<keyword evidence="3" id="KW-0238">DNA-binding</keyword>
<dbReference type="RefSeq" id="WP_103910043.1">
    <property type="nucleotide sequence ID" value="NZ_FNUZ01000002.1"/>
</dbReference>
<dbReference type="EMBL" id="FNUZ01000002">
    <property type="protein sequence ID" value="SEG07347.1"/>
    <property type="molecule type" value="Genomic_DNA"/>
</dbReference>
<proteinExistence type="inferred from homology"/>
<dbReference type="GO" id="GO:0006310">
    <property type="term" value="P:DNA recombination"/>
    <property type="evidence" value="ECO:0007669"/>
    <property type="project" value="UniProtKB-KW"/>
</dbReference>
<dbReference type="Proteomes" id="UP000236752">
    <property type="component" value="Unassembled WGS sequence"/>
</dbReference>
<dbReference type="InterPro" id="IPR010998">
    <property type="entry name" value="Integrase_recombinase_N"/>
</dbReference>
<sequence length="489" mass="55049">MKAIFGKMSDGKLSDPDNKKAEEKDMRYLKQPRGPGKSWVFKMDTPPELVGLPNPWDGKPFRKAITRGLGTRRLTEARKLRDIVLGDIRRLQDGLREDEAFTLASALEWREMVKEARQEAIEDGDPFNVGLELILNDKLEVAERNKAASPEKLKRFARVAQGTGFPLAHAHTQYVEARREGNPYGYAALKKTTVMNLDTAIKHLRAFLNDEDKTACLEDVTPDDARRFRDVYLPSVRNNRSPSGLSAKTIEKNITLIKQLWVWALESGLVRSNIANPWEFTKGLRRTKNRGDQKREDYQPSEFAALLMATERGSKEGDLIRLAIATGCRADEIATIATDQAREDGSGFYISEGKTKNALRFIPTVGEAQTLLKARISEHGASGRVFPEWPIRPASGKAASVSQWFTRFRRKTLGKDTDGRLALHSTRHTWRTVARRAGVNEATINDLGGWSGTRTSSAVYDHGLLEEQLVEAQWQVWGRLKQDGYLEGF</sequence>
<reference evidence="7 8" key="1">
    <citation type="submission" date="2016-10" db="EMBL/GenBank/DDBJ databases">
        <authorList>
            <person name="de Groot N.N."/>
        </authorList>
    </citation>
    <scope>NUCLEOTIDE SEQUENCE [LARGE SCALE GENOMIC DNA]</scope>
    <source>
        <strain evidence="7 8">DSM 26915</strain>
    </source>
</reference>
<dbReference type="InterPro" id="IPR050090">
    <property type="entry name" value="Tyrosine_recombinase_XerCD"/>
</dbReference>